<dbReference type="Pfam" id="PF25392">
    <property type="entry name" value="MS_channel_TM1"/>
    <property type="match status" value="1"/>
</dbReference>
<feature type="domain" description="Mechanosensitive ion channel MscS C-terminal" evidence="11">
    <location>
        <begin position="661"/>
        <end position="747"/>
    </location>
</feature>
<feature type="transmembrane region" description="Helical" evidence="8">
    <location>
        <begin position="412"/>
        <end position="432"/>
    </location>
</feature>
<feature type="domain" description="Moderate conductance mechanosensitive channel YbiO-like transmembrane helix 1" evidence="13">
    <location>
        <begin position="411"/>
        <end position="488"/>
    </location>
</feature>
<proteinExistence type="inferred from homology"/>
<dbReference type="PANTHER" id="PTHR30460">
    <property type="entry name" value="MODERATE CONDUCTANCE MECHANOSENSITIVE CHANNEL YBIO"/>
    <property type="match status" value="1"/>
</dbReference>
<keyword evidence="4 8" id="KW-0812">Transmembrane</keyword>
<comment type="caution">
    <text evidence="14">The sequence shown here is derived from an EMBL/GenBank/DDBJ whole genome shotgun (WGS) entry which is preliminary data.</text>
</comment>
<comment type="similarity">
    <text evidence="2">Belongs to the MscS (TC 1.A.23) family.</text>
</comment>
<accession>A0A6B0TUG2</accession>
<feature type="transmembrane region" description="Helical" evidence="8">
    <location>
        <begin position="287"/>
        <end position="311"/>
    </location>
</feature>
<evidence type="ECO:0000259" key="13">
    <source>
        <dbReference type="Pfam" id="PF25392"/>
    </source>
</evidence>
<dbReference type="InterPro" id="IPR011014">
    <property type="entry name" value="MscS_channel_TM-2"/>
</dbReference>
<dbReference type="Gene3D" id="3.30.70.100">
    <property type="match status" value="1"/>
</dbReference>
<evidence type="ECO:0000259" key="12">
    <source>
        <dbReference type="Pfam" id="PF21088"/>
    </source>
</evidence>
<feature type="transmembrane region" description="Helical" evidence="8">
    <location>
        <begin position="501"/>
        <end position="522"/>
    </location>
</feature>
<dbReference type="Gene3D" id="1.10.287.1260">
    <property type="match status" value="1"/>
</dbReference>
<dbReference type="Proteomes" id="UP000436016">
    <property type="component" value="Unassembled WGS sequence"/>
</dbReference>
<dbReference type="EMBL" id="WUWG01000001">
    <property type="protein sequence ID" value="MXU64603.1"/>
    <property type="molecule type" value="Genomic_DNA"/>
</dbReference>
<evidence type="ECO:0000313" key="14">
    <source>
        <dbReference type="EMBL" id="MXU64603.1"/>
    </source>
</evidence>
<dbReference type="SUPFAM" id="SSF50182">
    <property type="entry name" value="Sm-like ribonucleoproteins"/>
    <property type="match status" value="1"/>
</dbReference>
<feature type="domain" description="Mechanosensitive ion channel transmembrane helices 2/3" evidence="12">
    <location>
        <begin position="550"/>
        <end position="588"/>
    </location>
</feature>
<dbReference type="InterPro" id="IPR006685">
    <property type="entry name" value="MscS_channel_2nd"/>
</dbReference>
<reference evidence="14 15" key="1">
    <citation type="submission" date="2019-12" db="EMBL/GenBank/DDBJ databases">
        <title>Strain KN286 was isolated from seawater, which was collected from Caroline Seamount in the tropical western Pacific.</title>
        <authorList>
            <person name="Wang Q."/>
        </authorList>
    </citation>
    <scope>NUCLEOTIDE SEQUENCE [LARGE SCALE GENOMIC DNA]</scope>
    <source>
        <strain evidence="14 15">KN286</strain>
    </source>
</reference>
<evidence type="ECO:0000256" key="9">
    <source>
        <dbReference type="SAM" id="SignalP"/>
    </source>
</evidence>
<dbReference type="InterPro" id="IPR010920">
    <property type="entry name" value="LSM_dom_sf"/>
</dbReference>
<evidence type="ECO:0000313" key="15">
    <source>
        <dbReference type="Proteomes" id="UP000436016"/>
    </source>
</evidence>
<dbReference type="RefSeq" id="WP_160852152.1">
    <property type="nucleotide sequence ID" value="NZ_WUWG01000001.1"/>
</dbReference>
<evidence type="ECO:0000256" key="5">
    <source>
        <dbReference type="ARBA" id="ARBA00022989"/>
    </source>
</evidence>
<feature type="transmembrane region" description="Helical" evidence="8">
    <location>
        <begin position="543"/>
        <end position="563"/>
    </location>
</feature>
<feature type="region of interest" description="Disordered" evidence="7">
    <location>
        <begin position="31"/>
        <end position="76"/>
    </location>
</feature>
<dbReference type="PANTHER" id="PTHR30460:SF0">
    <property type="entry name" value="MODERATE CONDUCTANCE MECHANOSENSITIVE CHANNEL YBIO"/>
    <property type="match status" value="1"/>
</dbReference>
<evidence type="ECO:0000256" key="4">
    <source>
        <dbReference type="ARBA" id="ARBA00022692"/>
    </source>
</evidence>
<feature type="signal peptide" evidence="9">
    <location>
        <begin position="1"/>
        <end position="20"/>
    </location>
</feature>
<evidence type="ECO:0000256" key="8">
    <source>
        <dbReference type="SAM" id="Phobius"/>
    </source>
</evidence>
<dbReference type="Gene3D" id="2.30.30.60">
    <property type="match status" value="1"/>
</dbReference>
<feature type="transmembrane region" description="Helical" evidence="8">
    <location>
        <begin position="466"/>
        <end position="489"/>
    </location>
</feature>
<feature type="transmembrane region" description="Helical" evidence="8">
    <location>
        <begin position="331"/>
        <end position="351"/>
    </location>
</feature>
<dbReference type="SUPFAM" id="SSF82689">
    <property type="entry name" value="Mechanosensitive channel protein MscS (YggB), C-terminal domain"/>
    <property type="match status" value="1"/>
</dbReference>
<dbReference type="GO" id="GO:0005886">
    <property type="term" value="C:plasma membrane"/>
    <property type="evidence" value="ECO:0007669"/>
    <property type="project" value="UniProtKB-SubCell"/>
</dbReference>
<evidence type="ECO:0000256" key="2">
    <source>
        <dbReference type="ARBA" id="ARBA00008017"/>
    </source>
</evidence>
<protein>
    <submittedName>
        <fullName evidence="14">Mechanosensitive ion channel</fullName>
    </submittedName>
</protein>
<sequence length="820" mass="88292">MVLFRLFCLLIILAAGAGFAPERASAQIPIPGLDQLTGGGSQSGSGDGAGGESGSGSASGDGSGDGASGELGSGESAATPTEQLLDILKDDQARQELINELEQQTSDGSGSGDAAAGDYEPPAEKLFRKVGTVLRERLFTALTTTSDVVTDAIATLLAAPKAAADIVSELNAQFFQDTLSRLGPMALAAFAVYFPLTRINRRARAWLNEKAKKHGIIITFLISIVAALLTVIAVTVATMAGFLGALTNTDANGDLYPVQVHFTIAFFVVELMRAFARMILAPSLPGLRLFTIPTAAASVLFRLVSQMIYIMGYTRMMLVPFLNERGLPQTGRGVTILAGLVVTFIVMQRVLKYREDVAAWMSPRKVEKPQEKLTHWFATHWHWFALAYLVGGVLIILTQSDEVIGNMIGNTFTNLFLLIIGINVLTAMTTWIERGVRIPHTVRDVAPNLERQLNYLIPRTLRILRAVVLLLVFGIALDVFGLIDLSGWLSSAIGQKVSRSIFSIAMILITSLAIWAAVNAFIDARLNPSDGHIVSSRRMTILSLVKNAATITIVVLALMSIMSEMGINLAPLIASAGVLGLAIGFGAQKLVQDIITGVFIQLENSMNVGDVVQVAGITGTVERLTVRSVSLRDVEGAFHIIPFSSVDLVTNFTKDFSYFLCDMGVAYGEEVDNVKTAMIDAFQHLRNDPDVGNDILDEMEWFGLQTFGDSAVVLRARIKTVPGRQWATGRAYNGWLKKIFDERGIEIPYPHRTIYYRADDKDAMPPIPIQLEAHLAGDGDDPATEVTATQPRPGKSKKPNVSKATDAPGDDGGDGGDGGR</sequence>
<evidence type="ECO:0000256" key="7">
    <source>
        <dbReference type="SAM" id="MobiDB-lite"/>
    </source>
</evidence>
<feature type="transmembrane region" description="Helical" evidence="8">
    <location>
        <begin position="255"/>
        <end position="275"/>
    </location>
</feature>
<dbReference type="SUPFAM" id="SSF82861">
    <property type="entry name" value="Mechanosensitive channel protein MscS (YggB), transmembrane region"/>
    <property type="match status" value="1"/>
</dbReference>
<evidence type="ECO:0000256" key="1">
    <source>
        <dbReference type="ARBA" id="ARBA00004651"/>
    </source>
</evidence>
<dbReference type="Pfam" id="PF00924">
    <property type="entry name" value="MS_channel_2nd"/>
    <property type="match status" value="1"/>
</dbReference>
<dbReference type="InterPro" id="IPR049142">
    <property type="entry name" value="MS_channel_1st"/>
</dbReference>
<dbReference type="InterPro" id="IPR045276">
    <property type="entry name" value="YbiO_bact"/>
</dbReference>
<feature type="chain" id="PRO_5025555622" evidence="9">
    <location>
        <begin position="21"/>
        <end position="820"/>
    </location>
</feature>
<dbReference type="InterPro" id="IPR011066">
    <property type="entry name" value="MscS_channel_C_sf"/>
</dbReference>
<feature type="domain" description="Mechanosensitive ion channel MscS" evidence="10">
    <location>
        <begin position="590"/>
        <end position="653"/>
    </location>
</feature>
<evidence type="ECO:0000259" key="10">
    <source>
        <dbReference type="Pfam" id="PF00924"/>
    </source>
</evidence>
<evidence type="ECO:0000256" key="3">
    <source>
        <dbReference type="ARBA" id="ARBA00022475"/>
    </source>
</evidence>
<dbReference type="Pfam" id="PF21088">
    <property type="entry name" value="MS_channel_1st"/>
    <property type="match status" value="1"/>
</dbReference>
<evidence type="ECO:0000259" key="11">
    <source>
        <dbReference type="Pfam" id="PF21082"/>
    </source>
</evidence>
<feature type="transmembrane region" description="Helical" evidence="8">
    <location>
        <begin position="217"/>
        <end position="243"/>
    </location>
</feature>
<keyword evidence="6 8" id="KW-0472">Membrane</keyword>
<organism evidence="14 15">
    <name type="scientific">Oceanomicrobium pacificus</name>
    <dbReference type="NCBI Taxonomy" id="2692916"/>
    <lineage>
        <taxon>Bacteria</taxon>
        <taxon>Pseudomonadati</taxon>
        <taxon>Pseudomonadota</taxon>
        <taxon>Alphaproteobacteria</taxon>
        <taxon>Rhodobacterales</taxon>
        <taxon>Paracoccaceae</taxon>
        <taxon>Oceanomicrobium</taxon>
    </lineage>
</organism>
<keyword evidence="3" id="KW-1003">Cell membrane</keyword>
<keyword evidence="9" id="KW-0732">Signal</keyword>
<feature type="region of interest" description="Disordered" evidence="7">
    <location>
        <begin position="774"/>
        <end position="820"/>
    </location>
</feature>
<feature type="compositionally biased region" description="Gly residues" evidence="7">
    <location>
        <begin position="37"/>
        <end position="72"/>
    </location>
</feature>
<feature type="transmembrane region" description="Helical" evidence="8">
    <location>
        <begin position="381"/>
        <end position="400"/>
    </location>
</feature>
<dbReference type="InterPro" id="IPR049278">
    <property type="entry name" value="MS_channel_C"/>
</dbReference>
<gene>
    <name evidence="14" type="ORF">GSH16_04025</name>
</gene>
<dbReference type="AlphaFoldDB" id="A0A6B0TUG2"/>
<feature type="transmembrane region" description="Helical" evidence="8">
    <location>
        <begin position="178"/>
        <end position="196"/>
    </location>
</feature>
<evidence type="ECO:0000256" key="6">
    <source>
        <dbReference type="ARBA" id="ARBA00023136"/>
    </source>
</evidence>
<keyword evidence="5 8" id="KW-1133">Transmembrane helix</keyword>
<dbReference type="InterPro" id="IPR023408">
    <property type="entry name" value="MscS_beta-dom_sf"/>
</dbReference>
<dbReference type="Pfam" id="PF21082">
    <property type="entry name" value="MS_channel_3rd"/>
    <property type="match status" value="1"/>
</dbReference>
<name>A0A6B0TUG2_9RHOB</name>
<dbReference type="GO" id="GO:0008381">
    <property type="term" value="F:mechanosensitive monoatomic ion channel activity"/>
    <property type="evidence" value="ECO:0007669"/>
    <property type="project" value="InterPro"/>
</dbReference>
<feature type="transmembrane region" description="Helical" evidence="8">
    <location>
        <begin position="569"/>
        <end position="587"/>
    </location>
</feature>
<comment type="subcellular location">
    <subcellularLocation>
        <location evidence="1">Cell membrane</location>
        <topology evidence="1">Multi-pass membrane protein</topology>
    </subcellularLocation>
</comment>
<dbReference type="InterPro" id="IPR057485">
    <property type="entry name" value="YbiO-like_TM1"/>
</dbReference>
<keyword evidence="15" id="KW-1185">Reference proteome</keyword>